<feature type="region of interest" description="Disordered" evidence="1">
    <location>
        <begin position="333"/>
        <end position="358"/>
    </location>
</feature>
<keyword evidence="4" id="KW-1185">Reference proteome</keyword>
<dbReference type="RefSeq" id="WP_328958720.1">
    <property type="nucleotide sequence ID" value="NZ_CP108110.1"/>
</dbReference>
<dbReference type="InterPro" id="IPR051797">
    <property type="entry name" value="TrmB-like"/>
</dbReference>
<sequence>MTAAIGIDPRFAYRVYLSLLRTEGGGAGPEDLVRAVARDLGAGAEEVGEALGWLAGHGLLDRDRGAPPATPQSVLRRLVADQQERLAEVARAQDLISDLTDGFLATPAPTGEGPAVEVVESRDQLVHRLGELHASSRSEVAVMLPTAAEREPLHPCIREDVELLRRGVHYRLVAPASALGSPAVVEYVNALQEAGAEIRTAESLPLRLVIVDGEKVVTRSQVEGLRRSVVIDGGLLAQLFTRVFEHSWSTAAPYTRRRRGGGSSAPVLSGTHRLVLRMMAAGTTDKSIARHLGYSDRTVRRFVAEILRVLETDNRLTAMVRATRLGLLEHEGREAREGREAKEVAAAKESREVRAAKD</sequence>
<evidence type="ECO:0000259" key="2">
    <source>
        <dbReference type="PROSITE" id="PS50043"/>
    </source>
</evidence>
<dbReference type="SMART" id="SM00421">
    <property type="entry name" value="HTH_LUXR"/>
    <property type="match status" value="1"/>
</dbReference>
<proteinExistence type="predicted"/>
<protein>
    <submittedName>
        <fullName evidence="3">LuxR C-terminal-related transcriptional regulator</fullName>
    </submittedName>
</protein>
<accession>A0ABZ1UCV6</accession>
<feature type="domain" description="HTH luxR-type" evidence="2">
    <location>
        <begin position="261"/>
        <end position="326"/>
    </location>
</feature>
<dbReference type="Gene3D" id="3.30.870.10">
    <property type="entry name" value="Endonuclease Chain A"/>
    <property type="match status" value="1"/>
</dbReference>
<dbReference type="Proteomes" id="UP001432222">
    <property type="component" value="Chromosome"/>
</dbReference>
<dbReference type="PANTHER" id="PTHR34293">
    <property type="entry name" value="HTH-TYPE TRANSCRIPTIONAL REGULATOR TRMBL2"/>
    <property type="match status" value="1"/>
</dbReference>
<evidence type="ECO:0000256" key="1">
    <source>
        <dbReference type="SAM" id="MobiDB-lite"/>
    </source>
</evidence>
<name>A0ABZ1UCV6_9ACTN</name>
<dbReference type="Gene3D" id="1.10.10.10">
    <property type="entry name" value="Winged helix-like DNA-binding domain superfamily/Winged helix DNA-binding domain"/>
    <property type="match status" value="1"/>
</dbReference>
<reference evidence="3" key="1">
    <citation type="submission" date="2022-10" db="EMBL/GenBank/DDBJ databases">
        <title>The complete genomes of actinobacterial strains from the NBC collection.</title>
        <authorList>
            <person name="Joergensen T.S."/>
            <person name="Alvarez Arevalo M."/>
            <person name="Sterndorff E.B."/>
            <person name="Faurdal D."/>
            <person name="Vuksanovic O."/>
            <person name="Mourched A.-S."/>
            <person name="Charusanti P."/>
            <person name="Shaw S."/>
            <person name="Blin K."/>
            <person name="Weber T."/>
        </authorList>
    </citation>
    <scope>NUCLEOTIDE SEQUENCE</scope>
    <source>
        <strain evidence="3">NBC_00222</strain>
    </source>
</reference>
<dbReference type="InterPro" id="IPR036388">
    <property type="entry name" value="WH-like_DNA-bd_sf"/>
</dbReference>
<organism evidence="3 4">
    <name type="scientific">Kitasatospora purpeofusca</name>
    <dbReference type="NCBI Taxonomy" id="67352"/>
    <lineage>
        <taxon>Bacteria</taxon>
        <taxon>Bacillati</taxon>
        <taxon>Actinomycetota</taxon>
        <taxon>Actinomycetes</taxon>
        <taxon>Kitasatosporales</taxon>
        <taxon>Streptomycetaceae</taxon>
        <taxon>Kitasatospora</taxon>
    </lineage>
</organism>
<evidence type="ECO:0000313" key="3">
    <source>
        <dbReference type="EMBL" id="WUQ88170.1"/>
    </source>
</evidence>
<gene>
    <name evidence="3" type="ORF">OHA16_37380</name>
</gene>
<dbReference type="PROSITE" id="PS50043">
    <property type="entry name" value="HTH_LUXR_2"/>
    <property type="match status" value="1"/>
</dbReference>
<dbReference type="Pfam" id="PF00196">
    <property type="entry name" value="GerE"/>
    <property type="match status" value="1"/>
</dbReference>
<dbReference type="InterPro" id="IPR000792">
    <property type="entry name" value="Tscrpt_reg_LuxR_C"/>
</dbReference>
<dbReference type="InterPro" id="IPR016032">
    <property type="entry name" value="Sig_transdc_resp-reg_C-effctor"/>
</dbReference>
<dbReference type="PANTHER" id="PTHR34293:SF1">
    <property type="entry name" value="HTH-TYPE TRANSCRIPTIONAL REGULATOR TRMBL2"/>
    <property type="match status" value="1"/>
</dbReference>
<dbReference type="EMBL" id="CP108110">
    <property type="protein sequence ID" value="WUQ88170.1"/>
    <property type="molecule type" value="Genomic_DNA"/>
</dbReference>
<evidence type="ECO:0000313" key="4">
    <source>
        <dbReference type="Proteomes" id="UP001432222"/>
    </source>
</evidence>
<dbReference type="SUPFAM" id="SSF46894">
    <property type="entry name" value="C-terminal effector domain of the bipartite response regulators"/>
    <property type="match status" value="1"/>
</dbReference>